<dbReference type="EMBL" id="PYDT01000006">
    <property type="protein sequence ID" value="THU57738.1"/>
    <property type="molecule type" value="Genomic_DNA"/>
</dbReference>
<comment type="caution">
    <text evidence="1">The sequence shown here is derived from an EMBL/GenBank/DDBJ whole genome shotgun (WGS) entry which is preliminary data.</text>
</comment>
<gene>
    <name evidence="1" type="ORF">C4D60_Mb03t06660</name>
</gene>
<accession>A0A4S8J805</accession>
<name>A0A4S8J805_MUSBA</name>
<reference evidence="1 2" key="1">
    <citation type="journal article" date="2019" name="Nat. Plants">
        <title>Genome sequencing of Musa balbisiana reveals subgenome evolution and function divergence in polyploid bananas.</title>
        <authorList>
            <person name="Yao X."/>
        </authorList>
    </citation>
    <scope>NUCLEOTIDE SEQUENCE [LARGE SCALE GENOMIC DNA]</scope>
    <source>
        <strain evidence="2">cv. DH-PKW</strain>
        <tissue evidence="1">Leaves</tissue>
    </source>
</reference>
<evidence type="ECO:0000313" key="2">
    <source>
        <dbReference type="Proteomes" id="UP000317650"/>
    </source>
</evidence>
<evidence type="ECO:0000313" key="1">
    <source>
        <dbReference type="EMBL" id="THU57738.1"/>
    </source>
</evidence>
<proteinExistence type="predicted"/>
<dbReference type="Proteomes" id="UP000317650">
    <property type="component" value="Chromosome 3"/>
</dbReference>
<sequence>MALSRRGGPQPVVTAIHFKWPAGVCDKEEETNNNNNNNNKGTFTSILIMTKVFLLENLDDMLLVTRQPYHHSYSSGMQHPTPHWGFVVHRKPMD</sequence>
<protein>
    <submittedName>
        <fullName evidence="1">Uncharacterized protein</fullName>
    </submittedName>
</protein>
<organism evidence="1 2">
    <name type="scientific">Musa balbisiana</name>
    <name type="common">Banana</name>
    <dbReference type="NCBI Taxonomy" id="52838"/>
    <lineage>
        <taxon>Eukaryota</taxon>
        <taxon>Viridiplantae</taxon>
        <taxon>Streptophyta</taxon>
        <taxon>Embryophyta</taxon>
        <taxon>Tracheophyta</taxon>
        <taxon>Spermatophyta</taxon>
        <taxon>Magnoliopsida</taxon>
        <taxon>Liliopsida</taxon>
        <taxon>Zingiberales</taxon>
        <taxon>Musaceae</taxon>
        <taxon>Musa</taxon>
    </lineage>
</organism>
<keyword evidence="2" id="KW-1185">Reference proteome</keyword>
<dbReference type="AlphaFoldDB" id="A0A4S8J805"/>